<evidence type="ECO:0000313" key="6">
    <source>
        <dbReference type="Proteomes" id="UP000051952"/>
    </source>
</evidence>
<keyword evidence="6" id="KW-1185">Reference proteome</keyword>
<dbReference type="InterPro" id="IPR015915">
    <property type="entry name" value="Kelch-typ_b-propeller"/>
</dbReference>
<dbReference type="AlphaFoldDB" id="A0A0S4KK95"/>
<dbReference type="OrthoDB" id="432528at2759"/>
<dbReference type="Gene3D" id="3.30.710.10">
    <property type="entry name" value="Potassium Channel Kv1.1, Chain A"/>
    <property type="match status" value="2"/>
</dbReference>
<keyword evidence="1" id="KW-0880">Kelch repeat</keyword>
<dbReference type="EMBL" id="CYKH01001680">
    <property type="protein sequence ID" value="CUI14862.1"/>
    <property type="molecule type" value="Genomic_DNA"/>
</dbReference>
<dbReference type="SUPFAM" id="SSF117281">
    <property type="entry name" value="Kelch motif"/>
    <property type="match status" value="2"/>
</dbReference>
<dbReference type="Proteomes" id="UP000051952">
    <property type="component" value="Unassembled WGS sequence"/>
</dbReference>
<dbReference type="OMA" id="SHAACAY"/>
<dbReference type="PANTHER" id="PTHR46093">
    <property type="entry name" value="ACYL-COA-BINDING DOMAIN-CONTAINING PROTEIN 5"/>
    <property type="match status" value="1"/>
</dbReference>
<dbReference type="Gene3D" id="2.120.10.80">
    <property type="entry name" value="Kelch-type beta propeller"/>
    <property type="match status" value="2"/>
</dbReference>
<evidence type="ECO:0000256" key="3">
    <source>
        <dbReference type="SAM" id="MobiDB-lite"/>
    </source>
</evidence>
<accession>A0A0S4KK95</accession>
<protein>
    <recommendedName>
        <fullName evidence="4">BTB domain-containing protein</fullName>
    </recommendedName>
</protein>
<dbReference type="PANTHER" id="PTHR46093:SF18">
    <property type="entry name" value="FIBRONECTIN TYPE-III DOMAIN-CONTAINING PROTEIN"/>
    <property type="match status" value="1"/>
</dbReference>
<dbReference type="VEuPathDB" id="TriTrypDB:BSAL_17955"/>
<evidence type="ECO:0000256" key="1">
    <source>
        <dbReference type="ARBA" id="ARBA00022441"/>
    </source>
</evidence>
<dbReference type="PROSITE" id="PS50097">
    <property type="entry name" value="BTB"/>
    <property type="match status" value="1"/>
</dbReference>
<dbReference type="Pfam" id="PF07646">
    <property type="entry name" value="Kelch_2"/>
    <property type="match status" value="1"/>
</dbReference>
<feature type="region of interest" description="Disordered" evidence="3">
    <location>
        <begin position="101"/>
        <end position="121"/>
    </location>
</feature>
<organism evidence="5 6">
    <name type="scientific">Bodo saltans</name>
    <name type="common">Flagellated protozoan</name>
    <dbReference type="NCBI Taxonomy" id="75058"/>
    <lineage>
        <taxon>Eukaryota</taxon>
        <taxon>Discoba</taxon>
        <taxon>Euglenozoa</taxon>
        <taxon>Kinetoplastea</taxon>
        <taxon>Metakinetoplastina</taxon>
        <taxon>Eubodonida</taxon>
        <taxon>Bodonidae</taxon>
        <taxon>Bodo</taxon>
    </lineage>
</organism>
<gene>
    <name evidence="5" type="ORF">BSAL_17955</name>
</gene>
<evidence type="ECO:0000313" key="5">
    <source>
        <dbReference type="EMBL" id="CUI14862.1"/>
    </source>
</evidence>
<dbReference type="InterPro" id="IPR011498">
    <property type="entry name" value="Kelch_2"/>
</dbReference>
<feature type="region of interest" description="Disordered" evidence="3">
    <location>
        <begin position="554"/>
        <end position="580"/>
    </location>
</feature>
<evidence type="ECO:0000256" key="2">
    <source>
        <dbReference type="ARBA" id="ARBA00022737"/>
    </source>
</evidence>
<sequence>MKTAASPEGSSGGGGSATRQALANFSTYSSVPVSDHTFPTARGLFSSSLFKEGPRIQGKLAPLASQVGGEGGQQVAPLWSQYKTTLSGVAPSLNTAGMKESAADFLQQQQQSPQQQQPTHDAIAAAAAGEHVVNFLPVMHARYLNDCGGITPITPRARWGHTMSAIGDAVYVFGGTVVPGGDASNDLFTFSPKTNDWEPCLSVNRGLAPAPRYQHAAAVVDGGRYLVIYGGRGNHGTVAYGDMLAYDTVTLEWSVWYSPTAALASPTPAGGATEGGSKHEPSTIYGHSMVVSKQRLYVFGGRVGRAGGGGGDALSNDVYIFHWPSRTWKKRVHVAAPKKTGVEKDDELAAASYAAAVPHKRLHHAACVLGDDESGWMVIHGGEQQSASSVEGLADTWGFHLLSRRWVLIHGGWTGDSAPRSRHVLMSSGEAILAVGGCTRVSTSALAQRVDSFLSVLPIFASRGTASSADEANLQTTGTWSPVILGNSSCAPPSLRSFGAAMLDGFLYAFGGVPSDTVPANNHLIRCLAADGVPIRDEMLSGLMRGLVLRAAAAPQHGGKSSGGPSDSPPRHNRGSAADDSSSATEAFSYSWHCDLALAVGDHQKLYVHRALVAQRAPEFFNDLLTCRIEDGVDHGSQQQLALGTFTAVHRVAFDPPCITTDGNSRVKGLRVHMNASQLTAFLTWVYTGSVDPTTVGEHASVLRSAAAEYKLPSLFSDVESAVLSGQQEDSNINNKLPPARAPTTATTLSLTNDMLKQLGTPSSCNATILFVDPYTGQELAHPAHTWVLANACGVFAQLLRPLWTTIDGIRMQDVNTVDGITAKIAAGKRTTQIGGGGGGGSQRRAVVIGPVKIPLLSVKPILEYLYTCGGGGATLSASISREAALQVLMGATTLHLTTLQRYCESVVAREEVNFASCCDFVTLAKSYRAQLLEEMSLITAAVGYEEEVKRSAGFANLGPSDQQVIEKIAAEIGGTWAAAAAGKTEQKSAEEYAARFGNSRQL</sequence>
<keyword evidence="2" id="KW-0677">Repeat</keyword>
<dbReference type="SMART" id="SM00225">
    <property type="entry name" value="BTB"/>
    <property type="match status" value="1"/>
</dbReference>
<evidence type="ECO:0000259" key="4">
    <source>
        <dbReference type="PROSITE" id="PS50097"/>
    </source>
</evidence>
<dbReference type="InterPro" id="IPR011333">
    <property type="entry name" value="SKP1/BTB/POZ_sf"/>
</dbReference>
<dbReference type="Pfam" id="PF24681">
    <property type="entry name" value="Kelch_KLHDC2_KLHL20_DRC7"/>
    <property type="match status" value="1"/>
</dbReference>
<dbReference type="InterPro" id="IPR000210">
    <property type="entry name" value="BTB/POZ_dom"/>
</dbReference>
<reference evidence="6" key="1">
    <citation type="submission" date="2015-09" db="EMBL/GenBank/DDBJ databases">
        <authorList>
            <consortium name="Pathogen Informatics"/>
        </authorList>
    </citation>
    <scope>NUCLEOTIDE SEQUENCE [LARGE SCALE GENOMIC DNA]</scope>
    <source>
        <strain evidence="6">Lake Konstanz</strain>
    </source>
</reference>
<name>A0A0S4KK95_BODSA</name>
<feature type="compositionally biased region" description="Low complexity" evidence="3">
    <location>
        <begin position="107"/>
        <end position="121"/>
    </location>
</feature>
<proteinExistence type="predicted"/>
<feature type="domain" description="BTB" evidence="4">
    <location>
        <begin position="594"/>
        <end position="695"/>
    </location>
</feature>